<keyword evidence="2" id="KW-0805">Transcription regulation</keyword>
<dbReference type="InterPro" id="IPR028082">
    <property type="entry name" value="Peripla_BP_I"/>
</dbReference>
<reference evidence="6 7" key="1">
    <citation type="submission" date="2021-03" db="EMBL/GenBank/DDBJ databases">
        <title>Genomic Encyclopedia of Type Strains, Phase IV (KMG-IV): sequencing the most valuable type-strain genomes for metagenomic binning, comparative biology and taxonomic classification.</title>
        <authorList>
            <person name="Goeker M."/>
        </authorList>
    </citation>
    <scope>NUCLEOTIDE SEQUENCE [LARGE SCALE GENOMIC DNA]</scope>
    <source>
        <strain evidence="6 7">DSM 26806</strain>
    </source>
</reference>
<dbReference type="Gene3D" id="3.40.50.2300">
    <property type="match status" value="2"/>
</dbReference>
<evidence type="ECO:0000313" key="7">
    <source>
        <dbReference type="Proteomes" id="UP001519288"/>
    </source>
</evidence>
<proteinExistence type="predicted"/>
<dbReference type="Pfam" id="PF13377">
    <property type="entry name" value="Peripla_BP_3"/>
    <property type="match status" value="1"/>
</dbReference>
<evidence type="ECO:0000313" key="6">
    <source>
        <dbReference type="EMBL" id="MBP2001473.1"/>
    </source>
</evidence>
<dbReference type="EMBL" id="JAGGLD010000004">
    <property type="protein sequence ID" value="MBP2001473.1"/>
    <property type="molecule type" value="Genomic_DNA"/>
</dbReference>
<protein>
    <submittedName>
        <fullName evidence="6">LacI family transcriptional regulator</fullName>
    </submittedName>
</protein>
<dbReference type="PANTHER" id="PTHR30146">
    <property type="entry name" value="LACI-RELATED TRANSCRIPTIONAL REPRESSOR"/>
    <property type="match status" value="1"/>
</dbReference>
<keyword evidence="7" id="KW-1185">Reference proteome</keyword>
<dbReference type="Proteomes" id="UP001519288">
    <property type="component" value="Unassembled WGS sequence"/>
</dbReference>
<dbReference type="PROSITE" id="PS50932">
    <property type="entry name" value="HTH_LACI_2"/>
    <property type="match status" value="1"/>
</dbReference>
<name>A0ABS4JIC6_9BACL</name>
<sequence>MATIKEVAKQAGVSVATVSRVLNETGYVHEDTRAKVNQAIQHLHYTPNEVARSLFKRKSKLIGLLLPDITNPYFPELARGVEDRMQESNYRLIFGNSDEDEHKERDYIQTFVQNNVVGVISSTNDPNAVSYSKLKIPVVFLDRTSDDKPSVFADGREGGRIAAQEMVRRGSRGIVIQRGPQQVRPAQDRFLGAMEVLESAPGVTVDIMQNASFSYNEAVQGAKELFEKFPQTDGIIASNDIAGAALLHEALRLNKRIPEDVQIIGFDDIPLSSLVYPPLSTIRQPAYEMGREAAELLIQFIENNLVAQHKIQLPVSFMERGTTRKVD</sequence>
<keyword evidence="3" id="KW-0238">DNA-binding</keyword>
<dbReference type="PRINTS" id="PR00036">
    <property type="entry name" value="HTHLACI"/>
</dbReference>
<organism evidence="6 7">
    <name type="scientific">Paenibacillus shirakamiensis</name>
    <dbReference type="NCBI Taxonomy" id="1265935"/>
    <lineage>
        <taxon>Bacteria</taxon>
        <taxon>Bacillati</taxon>
        <taxon>Bacillota</taxon>
        <taxon>Bacilli</taxon>
        <taxon>Bacillales</taxon>
        <taxon>Paenibacillaceae</taxon>
        <taxon>Paenibacillus</taxon>
    </lineage>
</organism>
<dbReference type="PROSITE" id="PS00356">
    <property type="entry name" value="HTH_LACI_1"/>
    <property type="match status" value="1"/>
</dbReference>
<dbReference type="Pfam" id="PF00356">
    <property type="entry name" value="LacI"/>
    <property type="match status" value="1"/>
</dbReference>
<accession>A0ABS4JIC6</accession>
<evidence type="ECO:0000256" key="4">
    <source>
        <dbReference type="ARBA" id="ARBA00023163"/>
    </source>
</evidence>
<evidence type="ECO:0000259" key="5">
    <source>
        <dbReference type="PROSITE" id="PS50932"/>
    </source>
</evidence>
<dbReference type="SUPFAM" id="SSF47413">
    <property type="entry name" value="lambda repressor-like DNA-binding domains"/>
    <property type="match status" value="1"/>
</dbReference>
<dbReference type="SMART" id="SM00354">
    <property type="entry name" value="HTH_LACI"/>
    <property type="match status" value="1"/>
</dbReference>
<comment type="caution">
    <text evidence="6">The sequence shown here is derived from an EMBL/GenBank/DDBJ whole genome shotgun (WGS) entry which is preliminary data.</text>
</comment>
<dbReference type="RefSeq" id="WP_209862910.1">
    <property type="nucleotide sequence ID" value="NZ_JAGGLD010000004.1"/>
</dbReference>
<feature type="domain" description="HTH lacI-type" evidence="5">
    <location>
        <begin position="2"/>
        <end position="56"/>
    </location>
</feature>
<dbReference type="InterPro" id="IPR010982">
    <property type="entry name" value="Lambda_DNA-bd_dom_sf"/>
</dbReference>
<evidence type="ECO:0000256" key="2">
    <source>
        <dbReference type="ARBA" id="ARBA00023015"/>
    </source>
</evidence>
<evidence type="ECO:0000256" key="1">
    <source>
        <dbReference type="ARBA" id="ARBA00022491"/>
    </source>
</evidence>
<evidence type="ECO:0000256" key="3">
    <source>
        <dbReference type="ARBA" id="ARBA00023125"/>
    </source>
</evidence>
<dbReference type="InterPro" id="IPR046335">
    <property type="entry name" value="LacI/GalR-like_sensor"/>
</dbReference>
<dbReference type="InterPro" id="IPR000843">
    <property type="entry name" value="HTH_LacI"/>
</dbReference>
<dbReference type="CDD" id="cd06291">
    <property type="entry name" value="PBP1_Qymf-like"/>
    <property type="match status" value="1"/>
</dbReference>
<dbReference type="CDD" id="cd01392">
    <property type="entry name" value="HTH_LacI"/>
    <property type="match status" value="1"/>
</dbReference>
<keyword evidence="1" id="KW-0678">Repressor</keyword>
<dbReference type="PANTHER" id="PTHR30146:SF95">
    <property type="entry name" value="RIBOSE OPERON REPRESSOR"/>
    <property type="match status" value="1"/>
</dbReference>
<keyword evidence="4" id="KW-0804">Transcription</keyword>
<dbReference type="Gene3D" id="1.10.260.40">
    <property type="entry name" value="lambda repressor-like DNA-binding domains"/>
    <property type="match status" value="1"/>
</dbReference>
<dbReference type="SUPFAM" id="SSF53822">
    <property type="entry name" value="Periplasmic binding protein-like I"/>
    <property type="match status" value="1"/>
</dbReference>
<gene>
    <name evidence="6" type="ORF">J2Z69_002518</name>
</gene>